<protein>
    <recommendedName>
        <fullName evidence="9">peptidylprolyl isomerase</fullName>
        <ecNumber evidence="9">5.2.1.8</ecNumber>
    </recommendedName>
</protein>
<dbReference type="InterPro" id="IPR036105">
    <property type="entry name" value="DiNase_FeMo-co_biosyn_sf"/>
</dbReference>
<dbReference type="GO" id="GO:0003755">
    <property type="term" value="F:peptidyl-prolyl cis-trans isomerase activity"/>
    <property type="evidence" value="ECO:0007669"/>
    <property type="project" value="UniProtKB-KW"/>
</dbReference>
<comment type="caution">
    <text evidence="11">The sequence shown here is derived from an EMBL/GenBank/DDBJ whole genome shotgun (WGS) entry which is preliminary data.</text>
</comment>
<dbReference type="EMBL" id="VULZ01000001">
    <property type="protein sequence ID" value="MSS13565.1"/>
    <property type="molecule type" value="Genomic_DNA"/>
</dbReference>
<comment type="similarity">
    <text evidence="3">Belongs to the FKBP-type PPIase family.</text>
</comment>
<gene>
    <name evidence="11" type="ORF">FYJ35_00610</name>
</gene>
<evidence type="ECO:0000259" key="10">
    <source>
        <dbReference type="PROSITE" id="PS50059"/>
    </source>
</evidence>
<evidence type="ECO:0000256" key="9">
    <source>
        <dbReference type="PROSITE-ProRule" id="PRU00277"/>
    </source>
</evidence>
<sequence>MRIAIPYEEGNVFQHFGKSKQFKLYTVENGKIVSSEVISAGDTGHEALAGLLAELDVKAVICGGLGEGMMNALAASGIDVYPGFSGDADEAAISFLLGKLQPGEANCDHHHEKAGESDSGSCGNHEEGCCGSKSPESSDSSEGCCGGSQEEGCCGGDENCGSGCGGCGGGCGGHMEVILNGRNAGKTVHVHYKGTFNDGTQFDSSYDRGEPLSFVSGTGMMIPGFDKAVVDMEPGDVVDIHLMPVDAYGMPNPDNVIALKIAELPGSENLTLGQRVFLRDDYGHSFPVRVTAMDSENITLDANHEMAGKELNFHIELISVED</sequence>
<dbReference type="Pfam" id="PF02579">
    <property type="entry name" value="Nitro_FeMo-Co"/>
    <property type="match status" value="1"/>
</dbReference>
<dbReference type="GO" id="GO:0042026">
    <property type="term" value="P:protein refolding"/>
    <property type="evidence" value="ECO:0007669"/>
    <property type="project" value="UniProtKB-ARBA"/>
</dbReference>
<dbReference type="Pfam" id="PF00254">
    <property type="entry name" value="FKBP_C"/>
    <property type="match status" value="1"/>
</dbReference>
<evidence type="ECO:0000256" key="2">
    <source>
        <dbReference type="ARBA" id="ARBA00004496"/>
    </source>
</evidence>
<reference evidence="11 12" key="1">
    <citation type="submission" date="2019-08" db="EMBL/GenBank/DDBJ databases">
        <title>In-depth cultivation of the pig gut microbiome towards novel bacterial diversity and tailored functional studies.</title>
        <authorList>
            <person name="Wylensek D."/>
            <person name="Hitch T.C.A."/>
            <person name="Clavel T."/>
        </authorList>
    </citation>
    <scope>NUCLEOTIDE SEQUENCE [LARGE SCALE GENOMIC DNA]</scope>
    <source>
        <strain evidence="11 12">Oil+RF-744-WCA-WT-11</strain>
    </source>
</reference>
<keyword evidence="6" id="KW-0143">Chaperone</keyword>
<dbReference type="CDD" id="cd00851">
    <property type="entry name" value="MTH1175"/>
    <property type="match status" value="1"/>
</dbReference>
<comment type="subcellular location">
    <subcellularLocation>
        <location evidence="2">Cytoplasm</location>
    </subcellularLocation>
</comment>
<comment type="catalytic activity">
    <reaction evidence="1 9">
        <text>[protein]-peptidylproline (omega=180) = [protein]-peptidylproline (omega=0)</text>
        <dbReference type="Rhea" id="RHEA:16237"/>
        <dbReference type="Rhea" id="RHEA-COMP:10747"/>
        <dbReference type="Rhea" id="RHEA-COMP:10748"/>
        <dbReference type="ChEBI" id="CHEBI:83833"/>
        <dbReference type="ChEBI" id="CHEBI:83834"/>
        <dbReference type="EC" id="5.2.1.8"/>
    </reaction>
</comment>
<dbReference type="SUPFAM" id="SSF54534">
    <property type="entry name" value="FKBP-like"/>
    <property type="match status" value="1"/>
</dbReference>
<evidence type="ECO:0000256" key="4">
    <source>
        <dbReference type="ARBA" id="ARBA00022490"/>
    </source>
</evidence>
<dbReference type="InterPro" id="IPR033913">
    <property type="entry name" value="MTH1175_dom"/>
</dbReference>
<dbReference type="Proteomes" id="UP000481852">
    <property type="component" value="Unassembled WGS sequence"/>
</dbReference>
<feature type="domain" description="PPIase FKBP-type" evidence="10">
    <location>
        <begin position="185"/>
        <end position="272"/>
    </location>
</feature>
<dbReference type="PANTHER" id="PTHR47861">
    <property type="entry name" value="FKBP-TYPE PEPTIDYL-PROLYL CIS-TRANS ISOMERASE SLYD"/>
    <property type="match status" value="1"/>
</dbReference>
<evidence type="ECO:0000256" key="7">
    <source>
        <dbReference type="ARBA" id="ARBA00023235"/>
    </source>
</evidence>
<keyword evidence="7 9" id="KW-0413">Isomerase</keyword>
<evidence type="ECO:0000256" key="6">
    <source>
        <dbReference type="ARBA" id="ARBA00023186"/>
    </source>
</evidence>
<name>A0A6L5X1Q0_9FIRM</name>
<keyword evidence="4" id="KW-0963">Cytoplasm</keyword>
<dbReference type="EC" id="5.2.1.8" evidence="9"/>
<accession>A0A6L5X1Q0</accession>
<evidence type="ECO:0000256" key="8">
    <source>
        <dbReference type="ARBA" id="ARBA00037071"/>
    </source>
</evidence>
<dbReference type="SUPFAM" id="SSF53146">
    <property type="entry name" value="Nitrogenase accessory factor-like"/>
    <property type="match status" value="1"/>
</dbReference>
<dbReference type="InterPro" id="IPR046357">
    <property type="entry name" value="PPIase_dom_sf"/>
</dbReference>
<evidence type="ECO:0000256" key="5">
    <source>
        <dbReference type="ARBA" id="ARBA00023110"/>
    </source>
</evidence>
<proteinExistence type="inferred from homology"/>
<keyword evidence="5 9" id="KW-0697">Rotamase</keyword>
<comment type="function">
    <text evidence="8">Also involved in hydrogenase metallocenter assembly, probably by participating in the nickel insertion step. This function in hydrogenase biosynthesis requires chaperone activity and the presence of the metal-binding domain, but not PPIase activity.</text>
</comment>
<keyword evidence="12" id="KW-1185">Reference proteome</keyword>
<dbReference type="RefSeq" id="WP_154521623.1">
    <property type="nucleotide sequence ID" value="NZ_VULZ01000001.1"/>
</dbReference>
<dbReference type="PANTHER" id="PTHR47861:SF3">
    <property type="entry name" value="FKBP-TYPE PEPTIDYL-PROLYL CIS-TRANS ISOMERASE SLYD"/>
    <property type="match status" value="1"/>
</dbReference>
<dbReference type="AlphaFoldDB" id="A0A6L5X1Q0"/>
<dbReference type="InterPro" id="IPR003731">
    <property type="entry name" value="Di-Nase_FeMo-co_biosynth"/>
</dbReference>
<dbReference type="PROSITE" id="PS50059">
    <property type="entry name" value="FKBP_PPIASE"/>
    <property type="match status" value="1"/>
</dbReference>
<dbReference type="Gene3D" id="3.10.50.40">
    <property type="match status" value="1"/>
</dbReference>
<organism evidence="11 12">
    <name type="scientific">Porcincola intestinalis</name>
    <dbReference type="NCBI Taxonomy" id="2606632"/>
    <lineage>
        <taxon>Bacteria</taxon>
        <taxon>Bacillati</taxon>
        <taxon>Bacillota</taxon>
        <taxon>Clostridia</taxon>
        <taxon>Lachnospirales</taxon>
        <taxon>Lachnospiraceae</taxon>
        <taxon>Porcincola</taxon>
    </lineage>
</organism>
<evidence type="ECO:0000313" key="12">
    <source>
        <dbReference type="Proteomes" id="UP000481852"/>
    </source>
</evidence>
<dbReference type="Gene3D" id="3.30.420.130">
    <property type="entry name" value="Dinitrogenase iron-molybdenum cofactor biosynthesis domain"/>
    <property type="match status" value="1"/>
</dbReference>
<evidence type="ECO:0000256" key="1">
    <source>
        <dbReference type="ARBA" id="ARBA00000971"/>
    </source>
</evidence>
<evidence type="ECO:0000313" key="11">
    <source>
        <dbReference type="EMBL" id="MSS13565.1"/>
    </source>
</evidence>
<evidence type="ECO:0000256" key="3">
    <source>
        <dbReference type="ARBA" id="ARBA00006577"/>
    </source>
</evidence>
<dbReference type="GO" id="GO:0005737">
    <property type="term" value="C:cytoplasm"/>
    <property type="evidence" value="ECO:0007669"/>
    <property type="project" value="UniProtKB-SubCell"/>
</dbReference>
<dbReference type="InterPro" id="IPR001179">
    <property type="entry name" value="PPIase_FKBP_dom"/>
</dbReference>